<proteinExistence type="predicted"/>
<sequence length="95" mass="10035">MPWILLLLFSLFSAPSLAVTLPGATTGTTATQQNAPPEPDAEKKKAAYGALADVLENDTSRQELIDQLRKVAATPPQDPVPAIAPPEAEEEKTGL</sequence>
<accession>A0AAW6NI06</accession>
<feature type="chain" id="PRO_5043879798" evidence="2">
    <location>
        <begin position="19"/>
        <end position="95"/>
    </location>
</feature>
<evidence type="ECO:0000256" key="2">
    <source>
        <dbReference type="SAM" id="SignalP"/>
    </source>
</evidence>
<comment type="caution">
    <text evidence="3">The sequence shown here is derived from an EMBL/GenBank/DDBJ whole genome shotgun (WGS) entry which is preliminary data.</text>
</comment>
<name>A0AAW6NI06_ENTCL</name>
<organism evidence="3 4">
    <name type="scientific">Enterobacter cloacae</name>
    <dbReference type="NCBI Taxonomy" id="550"/>
    <lineage>
        <taxon>Bacteria</taxon>
        <taxon>Pseudomonadati</taxon>
        <taxon>Pseudomonadota</taxon>
        <taxon>Gammaproteobacteria</taxon>
        <taxon>Enterobacterales</taxon>
        <taxon>Enterobacteriaceae</taxon>
        <taxon>Enterobacter</taxon>
        <taxon>Enterobacter cloacae complex</taxon>
    </lineage>
</organism>
<feature type="region of interest" description="Disordered" evidence="1">
    <location>
        <begin position="22"/>
        <end position="43"/>
    </location>
</feature>
<feature type="compositionally biased region" description="Low complexity" evidence="1">
    <location>
        <begin position="22"/>
        <end position="33"/>
    </location>
</feature>
<feature type="non-terminal residue" evidence="3">
    <location>
        <position position="95"/>
    </location>
</feature>
<evidence type="ECO:0000256" key="1">
    <source>
        <dbReference type="SAM" id="MobiDB-lite"/>
    </source>
</evidence>
<feature type="region of interest" description="Disordered" evidence="1">
    <location>
        <begin position="72"/>
        <end position="95"/>
    </location>
</feature>
<evidence type="ECO:0000313" key="4">
    <source>
        <dbReference type="Proteomes" id="UP001215180"/>
    </source>
</evidence>
<protein>
    <submittedName>
        <fullName evidence="3">Mechanosensitive channel protein</fullName>
    </submittedName>
</protein>
<keyword evidence="2" id="KW-0732">Signal</keyword>
<feature type="signal peptide" evidence="2">
    <location>
        <begin position="1"/>
        <end position="18"/>
    </location>
</feature>
<dbReference type="Proteomes" id="UP001215180">
    <property type="component" value="Unassembled WGS sequence"/>
</dbReference>
<dbReference type="AlphaFoldDB" id="A0AAW6NI06"/>
<gene>
    <name evidence="3" type="ORF">P3S46_00995</name>
</gene>
<evidence type="ECO:0000313" key="3">
    <source>
        <dbReference type="EMBL" id="MDF3635795.1"/>
    </source>
</evidence>
<reference evidence="3" key="1">
    <citation type="submission" date="2023-03" db="EMBL/GenBank/DDBJ databases">
        <title>A Study on Prevalence and Characterization of Enterobacter cloacae strains in China.</title>
        <authorList>
            <person name="Zheng Z."/>
        </authorList>
    </citation>
    <scope>NUCLEOTIDE SEQUENCE</scope>
    <source>
        <strain evidence="3">EC77</strain>
    </source>
</reference>
<dbReference type="EMBL" id="JARJGR010000142">
    <property type="protein sequence ID" value="MDF3635795.1"/>
    <property type="molecule type" value="Genomic_DNA"/>
</dbReference>